<reference evidence="1 2" key="1">
    <citation type="submission" date="2019-02" db="EMBL/GenBank/DDBJ databases">
        <title>Dyella amyloliquefaciens sp. nov., isolated from forest soil.</title>
        <authorList>
            <person name="Gao Z.-H."/>
            <person name="Qiu L.-H."/>
        </authorList>
    </citation>
    <scope>NUCLEOTIDE SEQUENCE [LARGE SCALE GENOMIC DNA]</scope>
    <source>
        <strain evidence="1 2">KACC 12747</strain>
    </source>
</reference>
<dbReference type="AlphaFoldDB" id="A0A4R0YS04"/>
<keyword evidence="2" id="KW-1185">Reference proteome</keyword>
<dbReference type="EMBL" id="SJTG01000002">
    <property type="protein sequence ID" value="TCI09573.1"/>
    <property type="molecule type" value="Genomic_DNA"/>
</dbReference>
<organism evidence="1 2">
    <name type="scientific">Dyella soli</name>
    <dbReference type="NCBI Taxonomy" id="522319"/>
    <lineage>
        <taxon>Bacteria</taxon>
        <taxon>Pseudomonadati</taxon>
        <taxon>Pseudomonadota</taxon>
        <taxon>Gammaproteobacteria</taxon>
        <taxon>Lysobacterales</taxon>
        <taxon>Rhodanobacteraceae</taxon>
        <taxon>Dyella</taxon>
    </lineage>
</organism>
<dbReference type="RefSeq" id="WP_131406740.1">
    <property type="nucleotide sequence ID" value="NZ_SJTG01000002.1"/>
</dbReference>
<proteinExistence type="predicted"/>
<protein>
    <submittedName>
        <fullName evidence="1">Uncharacterized protein</fullName>
    </submittedName>
</protein>
<dbReference type="Proteomes" id="UP000291822">
    <property type="component" value="Unassembled WGS sequence"/>
</dbReference>
<gene>
    <name evidence="1" type="ORF">EZM97_11435</name>
</gene>
<evidence type="ECO:0000313" key="1">
    <source>
        <dbReference type="EMBL" id="TCI09573.1"/>
    </source>
</evidence>
<evidence type="ECO:0000313" key="2">
    <source>
        <dbReference type="Proteomes" id="UP000291822"/>
    </source>
</evidence>
<name>A0A4R0YS04_9GAMM</name>
<sequence length="65" mass="7490">MSHEYRSLPIGPVMCDTCFQSGEKVEMLPHPRLPPEDQAWSDAQHVELQSYRCPECEGVQVFRVD</sequence>
<comment type="caution">
    <text evidence="1">The sequence shown here is derived from an EMBL/GenBank/DDBJ whole genome shotgun (WGS) entry which is preliminary data.</text>
</comment>
<accession>A0A4R0YS04</accession>